<protein>
    <submittedName>
        <fullName evidence="2">Uncharacterized protein</fullName>
    </submittedName>
</protein>
<comment type="caution">
    <text evidence="2">The sequence shown here is derived from an EMBL/GenBank/DDBJ whole genome shotgun (WGS) entry which is preliminary data.</text>
</comment>
<gene>
    <name evidence="2" type="ORF">DFP72DRAFT_1052152</name>
</gene>
<feature type="compositionally biased region" description="Basic and acidic residues" evidence="1">
    <location>
        <begin position="1"/>
        <end position="13"/>
    </location>
</feature>
<evidence type="ECO:0000313" key="2">
    <source>
        <dbReference type="EMBL" id="KAF6744393.1"/>
    </source>
</evidence>
<evidence type="ECO:0000256" key="1">
    <source>
        <dbReference type="SAM" id="MobiDB-lite"/>
    </source>
</evidence>
<dbReference type="Proteomes" id="UP000521943">
    <property type="component" value="Unassembled WGS sequence"/>
</dbReference>
<dbReference type="AlphaFoldDB" id="A0A8H6LUJ2"/>
<sequence length="238" mass="26209">MQRMSGDELEPRPRTGTHLKHSEPRHRTTSCLDVDSVQVDGTEVPGIGRSKTKVCQVVGRVEGLPVGSSRAHSAAEVESQPVWSVLSLDGGRRRVLAVDSARRADPDEGAGDGPRSEVSIELGCDGVPDCGVHLSSCSWERDYDREPGGITRRSERSTWGFLNGMGRERQAGGRRHYGRSEELWWWRGLGLIDVGHIELRGIVRVGMESWGSSWLRQSLSVRPVSQATVEMLQAGSTW</sequence>
<proteinExistence type="predicted"/>
<organism evidence="2 3">
    <name type="scientific">Ephemerocybe angulata</name>
    <dbReference type="NCBI Taxonomy" id="980116"/>
    <lineage>
        <taxon>Eukaryota</taxon>
        <taxon>Fungi</taxon>
        <taxon>Dikarya</taxon>
        <taxon>Basidiomycota</taxon>
        <taxon>Agaricomycotina</taxon>
        <taxon>Agaricomycetes</taxon>
        <taxon>Agaricomycetidae</taxon>
        <taxon>Agaricales</taxon>
        <taxon>Agaricineae</taxon>
        <taxon>Psathyrellaceae</taxon>
        <taxon>Ephemerocybe</taxon>
    </lineage>
</organism>
<reference evidence="2 3" key="1">
    <citation type="submission" date="2020-07" db="EMBL/GenBank/DDBJ databases">
        <title>Comparative genomics of pyrophilous fungi reveals a link between fire events and developmental genes.</title>
        <authorList>
            <consortium name="DOE Joint Genome Institute"/>
            <person name="Steindorff A.S."/>
            <person name="Carver A."/>
            <person name="Calhoun S."/>
            <person name="Stillman K."/>
            <person name="Liu H."/>
            <person name="Lipzen A."/>
            <person name="Pangilinan J."/>
            <person name="Labutti K."/>
            <person name="Bruns T.D."/>
            <person name="Grigoriev I.V."/>
        </authorList>
    </citation>
    <scope>NUCLEOTIDE SEQUENCE [LARGE SCALE GENOMIC DNA]</scope>
    <source>
        <strain evidence="2 3">CBS 144469</strain>
    </source>
</reference>
<keyword evidence="3" id="KW-1185">Reference proteome</keyword>
<dbReference type="EMBL" id="JACGCI010000123">
    <property type="protein sequence ID" value="KAF6744393.1"/>
    <property type="molecule type" value="Genomic_DNA"/>
</dbReference>
<evidence type="ECO:0000313" key="3">
    <source>
        <dbReference type="Proteomes" id="UP000521943"/>
    </source>
</evidence>
<name>A0A8H6LUJ2_9AGAR</name>
<accession>A0A8H6LUJ2</accession>
<feature type="region of interest" description="Disordered" evidence="1">
    <location>
        <begin position="1"/>
        <end position="31"/>
    </location>
</feature>